<gene>
    <name evidence="2" type="ORF">CMUS01_15927</name>
</gene>
<feature type="region of interest" description="Disordered" evidence="1">
    <location>
        <begin position="428"/>
        <end position="450"/>
    </location>
</feature>
<evidence type="ECO:0000313" key="3">
    <source>
        <dbReference type="Proteomes" id="UP000639643"/>
    </source>
</evidence>
<organism evidence="2 3">
    <name type="scientific">Colletotrichum musicola</name>
    <dbReference type="NCBI Taxonomy" id="2175873"/>
    <lineage>
        <taxon>Eukaryota</taxon>
        <taxon>Fungi</taxon>
        <taxon>Dikarya</taxon>
        <taxon>Ascomycota</taxon>
        <taxon>Pezizomycotina</taxon>
        <taxon>Sordariomycetes</taxon>
        <taxon>Hypocreomycetidae</taxon>
        <taxon>Glomerellales</taxon>
        <taxon>Glomerellaceae</taxon>
        <taxon>Colletotrichum</taxon>
        <taxon>Colletotrichum orchidearum species complex</taxon>
    </lineage>
</organism>
<protein>
    <recommendedName>
        <fullName evidence="4">C2H2-type domain-containing protein</fullName>
    </recommendedName>
</protein>
<dbReference type="InterPro" id="IPR022698">
    <property type="entry name" value="OrsD"/>
</dbReference>
<feature type="compositionally biased region" description="Acidic residues" evidence="1">
    <location>
        <begin position="392"/>
        <end position="415"/>
    </location>
</feature>
<keyword evidence="3" id="KW-1185">Reference proteome</keyword>
<feature type="compositionally biased region" description="Polar residues" evidence="1">
    <location>
        <begin position="934"/>
        <end position="950"/>
    </location>
</feature>
<evidence type="ECO:0008006" key="4">
    <source>
        <dbReference type="Google" id="ProtNLM"/>
    </source>
</evidence>
<evidence type="ECO:0000256" key="1">
    <source>
        <dbReference type="SAM" id="MobiDB-lite"/>
    </source>
</evidence>
<proteinExistence type="predicted"/>
<accession>A0A8H6MLD7</accession>
<sequence>MSPRPLTVAETRHLASLGLFVNEPEPVLICRPCGYALKPFGERVGRHLAEKHNVSKSERRGLNALVASIGLGDPNDVPLRPDGVLQHDALAVVHGYACLHCNFRTTSSDLVSRHLLKIHKWKDSRKSDGWQRNRVHSNVPLQSWSQNGMRGYWIVRTNTPMLAQPTYVDIRDPPTDASTTQRRALLAAAHNSERTLLGACPSSTITTATDSTADLALTTNWMRRTGWAEMFNGARRDLLVWMSQIPSPTASASYHFPLGSEDEATIAKSSSEDEKRLQYLLGAVDDLFDTCEDTIRHTDNSMRCWLRSQDPHRPYKAPFELVGRRATSQAYRRTVKMLLCFCVRLWRLPLGVRLSHCRKSLTVTQSRAIDTLWSDNVWADVDMDTSGRPVMEEDSDEEDETATDNESDSDDEPGEDLDKLLSLQQNTNNTNFEDRPTADQDNFGPVLGNNPPENAVQDLILQLLYFLFTEEYEGGRSGSTLLVYFCGVLGISPDGTVFQRPKNYTKHLSALIYCARLIIMEVLLPWKSHPYAGYPARPRRGQLDRLNEVRREKMCLGSQAPLGELISLRAYGRALSMSDGPSFRVNWSDDGKILRWDEHRLSMAQFRSLADDVLQRSDSAVDDLMYGWNPGCDLSKVRDRMANTSQGYSFVSEPANNLHEAYLNLSQQVSLANLDGLLSANGWVQHKVRRYLESSDTLLKLLLLLVYLTGGQAARGTELMSVEHQNVSSTSRGIYVYSGTMVIVTRHHKSRHATNNEFQVARFLPAAVGRLLYLYLVYIRPFSRMLCRVCLGADNTDSSVLFRPLLRPTDHWGTEKLSKELSRRATHLFGFTLSVRTYRQISIAITEKHIKQIRRPFNRLQDKGPDAPIESALAWQSGHRPLQRATTYGLDGAYPDSLQPALLQVYKWASGEWHDFLQLKSSTLEPPHSHPRQHNPSSQWSMIQRKTNPAQARGTR</sequence>
<dbReference type="AlphaFoldDB" id="A0A8H6MLD7"/>
<reference evidence="2" key="1">
    <citation type="journal article" date="2020" name="Phytopathology">
        <title>Genome Sequence Resources of Colletotrichum truncatum, C. plurivorum, C. musicola, and C. sojae: Four Species Pathogenic to Soybean (Glycine max).</title>
        <authorList>
            <person name="Rogerio F."/>
            <person name="Boufleur T.R."/>
            <person name="Ciampi-Guillardi M."/>
            <person name="Sukno S.A."/>
            <person name="Thon M.R."/>
            <person name="Massola Junior N.S."/>
            <person name="Baroncelli R."/>
        </authorList>
    </citation>
    <scope>NUCLEOTIDE SEQUENCE</scope>
    <source>
        <strain evidence="2">LFN0074</strain>
    </source>
</reference>
<dbReference type="Pfam" id="PF12013">
    <property type="entry name" value="OrsD"/>
    <property type="match status" value="1"/>
</dbReference>
<name>A0A8H6MLD7_9PEZI</name>
<dbReference type="EMBL" id="WIGM01001510">
    <property type="protein sequence ID" value="KAF6795410.1"/>
    <property type="molecule type" value="Genomic_DNA"/>
</dbReference>
<feature type="region of interest" description="Disordered" evidence="1">
    <location>
        <begin position="386"/>
        <end position="416"/>
    </location>
</feature>
<feature type="region of interest" description="Disordered" evidence="1">
    <location>
        <begin position="924"/>
        <end position="956"/>
    </location>
</feature>
<evidence type="ECO:0000313" key="2">
    <source>
        <dbReference type="EMBL" id="KAF6795410.1"/>
    </source>
</evidence>
<dbReference type="Proteomes" id="UP000639643">
    <property type="component" value="Unassembled WGS sequence"/>
</dbReference>
<comment type="caution">
    <text evidence="2">The sequence shown here is derived from an EMBL/GenBank/DDBJ whole genome shotgun (WGS) entry which is preliminary data.</text>
</comment>
<dbReference type="OrthoDB" id="4845846at2759"/>